<proteinExistence type="predicted"/>
<reference evidence="1 2" key="1">
    <citation type="submission" date="2015-03" db="EMBL/GenBank/DDBJ databases">
        <title>Genome sequence of Variovorax paradoxus TBEA6.</title>
        <authorList>
            <person name="Poehlein A."/>
            <person name="Schuldes J."/>
            <person name="Wuebbeler J.H."/>
            <person name="Hiessl S."/>
            <person name="Steinbuechel A."/>
            <person name="Daniel R."/>
        </authorList>
    </citation>
    <scope>NUCLEOTIDE SEQUENCE [LARGE SCALE GENOMIC DNA]</scope>
    <source>
        <strain evidence="1 2">TBEA6</strain>
    </source>
</reference>
<dbReference type="RefSeq" id="WP_021006184.1">
    <property type="nucleotide sequence ID" value="NZ_JZWI01000016.1"/>
</dbReference>
<evidence type="ECO:0008006" key="3">
    <source>
        <dbReference type="Google" id="ProtNLM"/>
    </source>
</evidence>
<evidence type="ECO:0000313" key="1">
    <source>
        <dbReference type="EMBL" id="KLN55563.1"/>
    </source>
</evidence>
<name>A0A0H2LZG7_VARPD</name>
<comment type="caution">
    <text evidence="1">The sequence shown here is derived from an EMBL/GenBank/DDBJ whole genome shotgun (WGS) entry which is preliminary data.</text>
</comment>
<dbReference type="PATRIC" id="fig|34073.19.peg.3349"/>
<evidence type="ECO:0000313" key="2">
    <source>
        <dbReference type="Proteomes" id="UP000035170"/>
    </source>
</evidence>
<dbReference type="Proteomes" id="UP000035170">
    <property type="component" value="Unassembled WGS sequence"/>
</dbReference>
<protein>
    <recommendedName>
        <fullName evidence="3">SMI1/KNR4 family protein</fullName>
    </recommendedName>
</protein>
<sequence>MNDVQFSLEELATLREHGVVLFADRVIFEAQPPMSAQRIAAIEALCAGPLPEALAALWQQTAGGRLDYDLSLPMNGNVESVSWSELFWDGSDGYRDLQGWIEHEQELAEEAAKDEGRPWSGKLTHLPFGGFEYLDRVYAVVEPGPEHGRIVAWKHGLPPAWTHALHEDSVSTIAPDLRGAFAALHLDEDPLAPTGDYFSGQALLQYLDDRHQAHGLDLDLMDKLVAFYCRAVVDWRTPLADGTLRRLPAIARAALHHAIGTDDADLVAELAAAGVSFDGPQQGSALATDVAIGQGAFAAAMALVRAGAPVARDALGNVDGQISPELTSALLANGAEPSVAAIVKCAACGAPASAHLIADACAQAGIDVPPAFVIDRDATLAELEATLLEVREGTHGHYLGAEGLAERIEHLQAFRL</sequence>
<keyword evidence="2" id="KW-1185">Reference proteome</keyword>
<dbReference type="AlphaFoldDB" id="A0A0H2LZG7"/>
<accession>A0A0H2LZG7</accession>
<gene>
    <name evidence="1" type="ORF">VPARA_32640</name>
</gene>
<dbReference type="EMBL" id="JZWI01000016">
    <property type="protein sequence ID" value="KLN55563.1"/>
    <property type="molecule type" value="Genomic_DNA"/>
</dbReference>
<organism evidence="1 2">
    <name type="scientific">Variovorax paradoxus</name>
    <dbReference type="NCBI Taxonomy" id="34073"/>
    <lineage>
        <taxon>Bacteria</taxon>
        <taxon>Pseudomonadati</taxon>
        <taxon>Pseudomonadota</taxon>
        <taxon>Betaproteobacteria</taxon>
        <taxon>Burkholderiales</taxon>
        <taxon>Comamonadaceae</taxon>
        <taxon>Variovorax</taxon>
    </lineage>
</organism>